<dbReference type="InterPro" id="IPR009078">
    <property type="entry name" value="Ferritin-like_SF"/>
</dbReference>
<dbReference type="InterPro" id="IPR002177">
    <property type="entry name" value="DPS_DNA-bd"/>
</dbReference>
<accession>A0ABU9IJV1</accession>
<evidence type="ECO:0000313" key="4">
    <source>
        <dbReference type="EMBL" id="MEL1252188.1"/>
    </source>
</evidence>
<comment type="similarity">
    <text evidence="1 2">Belongs to the Dps family.</text>
</comment>
<organism evidence="4 5">
    <name type="scientific">Flavobacterium calami</name>
    <dbReference type="NCBI Taxonomy" id="3139144"/>
    <lineage>
        <taxon>Bacteria</taxon>
        <taxon>Pseudomonadati</taxon>
        <taxon>Bacteroidota</taxon>
        <taxon>Flavobacteriia</taxon>
        <taxon>Flavobacteriales</taxon>
        <taxon>Flavobacteriaceae</taxon>
        <taxon>Flavobacterium</taxon>
    </lineage>
</organism>
<feature type="domain" description="Ferritin/DPS" evidence="3">
    <location>
        <begin position="17"/>
        <end position="157"/>
    </location>
</feature>
<dbReference type="PANTHER" id="PTHR42932">
    <property type="entry name" value="GENERAL STRESS PROTEIN 20U"/>
    <property type="match status" value="1"/>
</dbReference>
<dbReference type="CDD" id="cd01043">
    <property type="entry name" value="DPS"/>
    <property type="match status" value="1"/>
</dbReference>
<reference evidence="4 5" key="1">
    <citation type="submission" date="2024-04" db="EMBL/GenBank/DDBJ databases">
        <title>Flavobacterium sp. DGU38 16S ribosomal RNA gene Genome sequencing and assembly.</title>
        <authorList>
            <person name="Park S."/>
        </authorList>
    </citation>
    <scope>NUCLEOTIDE SEQUENCE [LARGE SCALE GENOMIC DNA]</scope>
    <source>
        <strain evidence="4 5">DGU38</strain>
    </source>
</reference>
<proteinExistence type="inferred from homology"/>
<dbReference type="PANTHER" id="PTHR42932:SF3">
    <property type="entry name" value="DNA PROTECTION DURING STARVATION PROTEIN"/>
    <property type="match status" value="1"/>
</dbReference>
<dbReference type="InterPro" id="IPR012347">
    <property type="entry name" value="Ferritin-like"/>
</dbReference>
<dbReference type="Proteomes" id="UP001485226">
    <property type="component" value="Unassembled WGS sequence"/>
</dbReference>
<sequence length="157" mass="17656">MTTDIGISEENRKSVANILSKILADEFVLLAKTKQAHWNVEGNDFYDKHKLFDEQAGQIAETIDSVAERIRTLGHLVPGTLKAFLELSHLTENAPAENDSQSFISELLSAHEAIINHIRSNINLFANDYEDLGTSDFITGLMQEHEKTAWILRAHLK</sequence>
<gene>
    <name evidence="4" type="ORF">AAEO57_00260</name>
</gene>
<comment type="caution">
    <text evidence="4">The sequence shown here is derived from an EMBL/GenBank/DDBJ whole genome shotgun (WGS) entry which is preliminary data.</text>
</comment>
<evidence type="ECO:0000256" key="2">
    <source>
        <dbReference type="RuleBase" id="RU003875"/>
    </source>
</evidence>
<dbReference type="SUPFAM" id="SSF47240">
    <property type="entry name" value="Ferritin-like"/>
    <property type="match status" value="1"/>
</dbReference>
<dbReference type="InterPro" id="IPR008331">
    <property type="entry name" value="Ferritin_DPS_dom"/>
</dbReference>
<dbReference type="EMBL" id="JBBYHS010000001">
    <property type="protein sequence ID" value="MEL1252188.1"/>
    <property type="molecule type" value="Genomic_DNA"/>
</dbReference>
<evidence type="ECO:0000256" key="1">
    <source>
        <dbReference type="ARBA" id="ARBA00009497"/>
    </source>
</evidence>
<protein>
    <submittedName>
        <fullName evidence="4">DNA starvation/stationary phase protection protein</fullName>
    </submittedName>
</protein>
<dbReference type="Gene3D" id="1.20.1260.10">
    <property type="match status" value="1"/>
</dbReference>
<dbReference type="PRINTS" id="PR01346">
    <property type="entry name" value="HELNAPAPROT"/>
</dbReference>
<name>A0ABU9IJV1_9FLAO</name>
<dbReference type="Pfam" id="PF00210">
    <property type="entry name" value="Ferritin"/>
    <property type="match status" value="1"/>
</dbReference>
<dbReference type="PIRSF" id="PIRSF005900">
    <property type="entry name" value="Dps"/>
    <property type="match status" value="1"/>
</dbReference>
<evidence type="ECO:0000313" key="5">
    <source>
        <dbReference type="Proteomes" id="UP001485226"/>
    </source>
</evidence>
<dbReference type="RefSeq" id="WP_341688309.1">
    <property type="nucleotide sequence ID" value="NZ_JBBYHS010000001.1"/>
</dbReference>
<keyword evidence="5" id="KW-1185">Reference proteome</keyword>
<evidence type="ECO:0000259" key="3">
    <source>
        <dbReference type="Pfam" id="PF00210"/>
    </source>
</evidence>